<evidence type="ECO:0000256" key="2">
    <source>
        <dbReference type="ARBA" id="ARBA00007742"/>
    </source>
</evidence>
<evidence type="ECO:0000313" key="9">
    <source>
        <dbReference type="WBParaSite" id="SMUV_0000304601-mRNA-1"/>
    </source>
</evidence>
<dbReference type="PROSITE" id="PS50244">
    <property type="entry name" value="S5A_REDUCTASE"/>
    <property type="match status" value="1"/>
</dbReference>
<feature type="domain" description="3-oxo-5-alpha-steroid 4-dehydrogenase C-terminal" evidence="7">
    <location>
        <begin position="103"/>
        <end position="229"/>
    </location>
</feature>
<keyword evidence="5 6" id="KW-0472">Membrane</keyword>
<evidence type="ECO:0000256" key="3">
    <source>
        <dbReference type="ARBA" id="ARBA00022692"/>
    </source>
</evidence>
<keyword evidence="8" id="KW-1185">Reference proteome</keyword>
<feature type="transmembrane region" description="Helical" evidence="6">
    <location>
        <begin position="15"/>
        <end position="34"/>
    </location>
</feature>
<protein>
    <submittedName>
        <fullName evidence="9">S5A_REDUCTASE domain-containing protein</fullName>
    </submittedName>
</protein>
<dbReference type="InterPro" id="IPR039357">
    <property type="entry name" value="SRD5A/TECR"/>
</dbReference>
<dbReference type="PANTHER" id="PTHR10556:SF35">
    <property type="entry name" value="3-OXO-5-ALPHA-STEROID 4-DEHYDROGENASE FAMILY PROTEIN"/>
    <property type="match status" value="1"/>
</dbReference>
<reference evidence="9" key="1">
    <citation type="submission" date="2017-02" db="UniProtKB">
        <authorList>
            <consortium name="WormBaseParasite"/>
        </authorList>
    </citation>
    <scope>IDENTIFICATION</scope>
</reference>
<feature type="transmembrane region" description="Helical" evidence="6">
    <location>
        <begin position="46"/>
        <end position="67"/>
    </location>
</feature>
<feature type="transmembrane region" description="Helical" evidence="6">
    <location>
        <begin position="107"/>
        <end position="130"/>
    </location>
</feature>
<comment type="similarity">
    <text evidence="2">Belongs to the steroid 5-alpha reductase family.</text>
</comment>
<evidence type="ECO:0000259" key="7">
    <source>
        <dbReference type="Pfam" id="PF02544"/>
    </source>
</evidence>
<dbReference type="PANTHER" id="PTHR10556">
    <property type="entry name" value="3-OXO-5-ALPHA-STEROID 4-DEHYDROGENASE"/>
    <property type="match status" value="1"/>
</dbReference>
<keyword evidence="4 6" id="KW-1133">Transmembrane helix</keyword>
<dbReference type="Pfam" id="PF02544">
    <property type="entry name" value="Steroid_dh"/>
    <property type="match status" value="1"/>
</dbReference>
<dbReference type="GO" id="GO:0016627">
    <property type="term" value="F:oxidoreductase activity, acting on the CH-CH group of donors"/>
    <property type="evidence" value="ECO:0007669"/>
    <property type="project" value="InterPro"/>
</dbReference>
<dbReference type="GO" id="GO:0006629">
    <property type="term" value="P:lipid metabolic process"/>
    <property type="evidence" value="ECO:0007669"/>
    <property type="project" value="InterPro"/>
</dbReference>
<dbReference type="GO" id="GO:0016020">
    <property type="term" value="C:membrane"/>
    <property type="evidence" value="ECO:0007669"/>
    <property type="project" value="UniProtKB-SubCell"/>
</dbReference>
<organism evidence="8 9">
    <name type="scientific">Syphacia muris</name>
    <dbReference type="NCBI Taxonomy" id="451379"/>
    <lineage>
        <taxon>Eukaryota</taxon>
        <taxon>Metazoa</taxon>
        <taxon>Ecdysozoa</taxon>
        <taxon>Nematoda</taxon>
        <taxon>Chromadorea</taxon>
        <taxon>Rhabditida</taxon>
        <taxon>Spirurina</taxon>
        <taxon>Oxyuridomorpha</taxon>
        <taxon>Oxyuroidea</taxon>
        <taxon>Oxyuridae</taxon>
        <taxon>Syphacia</taxon>
    </lineage>
</organism>
<dbReference type="Proteomes" id="UP000046393">
    <property type="component" value="Unplaced"/>
</dbReference>
<feature type="transmembrane region" description="Helical" evidence="6">
    <location>
        <begin position="136"/>
        <end position="155"/>
    </location>
</feature>
<evidence type="ECO:0000256" key="5">
    <source>
        <dbReference type="ARBA" id="ARBA00023136"/>
    </source>
</evidence>
<feature type="transmembrane region" description="Helical" evidence="6">
    <location>
        <begin position="197"/>
        <end position="221"/>
    </location>
</feature>
<sequence length="262" mass="29784">MDSKSLTADSAMNLLSQWAILLQVIDYVSIVNVIKAILDQFSVSAHIAWFLFGIAVFPSALLALYGASLDYNSANFVIITLILVHYAYRSFIYAYSIKGGKRVPFHLFALGFCNNFFQGFLQSTWHFMFAFYPIDWINQLSSVIGLLLFATGMFIHVKSDGILQRLRRRHDKGYKLPRGFLFELITAPNYFGECVEWIGFAMFAWTLPALSHACFVIALLLPRALQYHRISVGNAAEAIQTLPKHPIRLFAYEEKNPSIKVH</sequence>
<dbReference type="WBParaSite" id="SMUV_0000304601-mRNA-1">
    <property type="protein sequence ID" value="SMUV_0000304601-mRNA-1"/>
    <property type="gene ID" value="SMUV_0000304601"/>
</dbReference>
<accession>A0A0N5AFI9</accession>
<keyword evidence="3 6" id="KW-0812">Transmembrane</keyword>
<evidence type="ECO:0000256" key="4">
    <source>
        <dbReference type="ARBA" id="ARBA00022989"/>
    </source>
</evidence>
<dbReference type="Gene3D" id="1.20.120.1630">
    <property type="match status" value="1"/>
</dbReference>
<evidence type="ECO:0000256" key="1">
    <source>
        <dbReference type="ARBA" id="ARBA00004141"/>
    </source>
</evidence>
<evidence type="ECO:0000256" key="6">
    <source>
        <dbReference type="SAM" id="Phobius"/>
    </source>
</evidence>
<feature type="transmembrane region" description="Helical" evidence="6">
    <location>
        <begin position="73"/>
        <end position="95"/>
    </location>
</feature>
<dbReference type="InterPro" id="IPR001104">
    <property type="entry name" value="3-oxo-5_a-steroid_4-DH_C"/>
</dbReference>
<dbReference type="STRING" id="451379.A0A0N5AFI9"/>
<evidence type="ECO:0000313" key="8">
    <source>
        <dbReference type="Proteomes" id="UP000046393"/>
    </source>
</evidence>
<comment type="subcellular location">
    <subcellularLocation>
        <location evidence="1">Membrane</location>
        <topology evidence="1">Multi-pass membrane protein</topology>
    </subcellularLocation>
</comment>
<name>A0A0N5AFI9_9BILA</name>
<proteinExistence type="inferred from homology"/>
<dbReference type="AlphaFoldDB" id="A0A0N5AFI9"/>